<accession>W9XWL2</accession>
<dbReference type="OrthoDB" id="3050608at2759"/>
<dbReference type="HOGENOM" id="CLU_100306_0_0_1"/>
<keyword evidence="3" id="KW-1185">Reference proteome</keyword>
<feature type="compositionally biased region" description="Gly residues" evidence="1">
    <location>
        <begin position="24"/>
        <end position="50"/>
    </location>
</feature>
<feature type="region of interest" description="Disordered" evidence="1">
    <location>
        <begin position="1"/>
        <end position="83"/>
    </location>
</feature>
<gene>
    <name evidence="2" type="ORF">A1O3_07646</name>
</gene>
<sequence>MDQLKGALNSFTGGNREQDAQQGGQQGGQQGFQQGGQQGGQQGFQQGGQQGSSSAGGFLGGFGDKLNSVAGGGKESEKNEDYLDKGVDFVQEKFLGQGPQDNESAIEQAKDEQISDFIRNQYKSATGKDFPIKDKETNF</sequence>
<evidence type="ECO:0000313" key="3">
    <source>
        <dbReference type="Proteomes" id="UP000019478"/>
    </source>
</evidence>
<evidence type="ECO:0000313" key="2">
    <source>
        <dbReference type="EMBL" id="EXJ81356.1"/>
    </source>
</evidence>
<dbReference type="PANTHER" id="PTHR40462:SF1">
    <property type="entry name" value="EXPRESSED PROTEIN"/>
    <property type="match status" value="1"/>
</dbReference>
<dbReference type="PANTHER" id="PTHR40462">
    <property type="entry name" value="CHROMOSOME 1, WHOLE GENOME SHOTGUN SEQUENCE"/>
    <property type="match status" value="1"/>
</dbReference>
<dbReference type="AlphaFoldDB" id="W9XWL2"/>
<name>W9XWL2_9EURO</name>
<comment type="caution">
    <text evidence="2">The sequence shown here is derived from an EMBL/GenBank/DDBJ whole genome shotgun (WGS) entry which is preliminary data.</text>
</comment>
<reference evidence="2 3" key="1">
    <citation type="submission" date="2013-03" db="EMBL/GenBank/DDBJ databases">
        <title>The Genome Sequence of Capronia epimyces CBS 606.96.</title>
        <authorList>
            <consortium name="The Broad Institute Genomics Platform"/>
            <person name="Cuomo C."/>
            <person name="de Hoog S."/>
            <person name="Gorbushina A."/>
            <person name="Walker B."/>
            <person name="Young S.K."/>
            <person name="Zeng Q."/>
            <person name="Gargeya S."/>
            <person name="Fitzgerald M."/>
            <person name="Haas B."/>
            <person name="Abouelleil A."/>
            <person name="Allen A.W."/>
            <person name="Alvarado L."/>
            <person name="Arachchi H.M."/>
            <person name="Berlin A.M."/>
            <person name="Chapman S.B."/>
            <person name="Gainer-Dewar J."/>
            <person name="Goldberg J."/>
            <person name="Griggs A."/>
            <person name="Gujja S."/>
            <person name="Hansen M."/>
            <person name="Howarth C."/>
            <person name="Imamovic A."/>
            <person name="Ireland A."/>
            <person name="Larimer J."/>
            <person name="McCowan C."/>
            <person name="Murphy C."/>
            <person name="Pearson M."/>
            <person name="Poon T.W."/>
            <person name="Priest M."/>
            <person name="Roberts A."/>
            <person name="Saif S."/>
            <person name="Shea T."/>
            <person name="Sisk P."/>
            <person name="Sykes S."/>
            <person name="Wortman J."/>
            <person name="Nusbaum C."/>
            <person name="Birren B."/>
        </authorList>
    </citation>
    <scope>NUCLEOTIDE SEQUENCE [LARGE SCALE GENOMIC DNA]</scope>
    <source>
        <strain evidence="2 3">CBS 606.96</strain>
    </source>
</reference>
<dbReference type="RefSeq" id="XP_007735944.1">
    <property type="nucleotide sequence ID" value="XM_007737754.1"/>
</dbReference>
<evidence type="ECO:0008006" key="4">
    <source>
        <dbReference type="Google" id="ProtNLM"/>
    </source>
</evidence>
<dbReference type="eggNOG" id="ENOG502S9RM">
    <property type="taxonomic scope" value="Eukaryota"/>
</dbReference>
<dbReference type="GeneID" id="19171744"/>
<proteinExistence type="predicted"/>
<feature type="compositionally biased region" description="Basic and acidic residues" evidence="1">
    <location>
        <begin position="74"/>
        <end position="83"/>
    </location>
</feature>
<dbReference type="EMBL" id="AMGY01000006">
    <property type="protein sequence ID" value="EXJ81356.1"/>
    <property type="molecule type" value="Genomic_DNA"/>
</dbReference>
<dbReference type="Proteomes" id="UP000019478">
    <property type="component" value="Unassembled WGS sequence"/>
</dbReference>
<organism evidence="2 3">
    <name type="scientific">Capronia epimyces CBS 606.96</name>
    <dbReference type="NCBI Taxonomy" id="1182542"/>
    <lineage>
        <taxon>Eukaryota</taxon>
        <taxon>Fungi</taxon>
        <taxon>Dikarya</taxon>
        <taxon>Ascomycota</taxon>
        <taxon>Pezizomycotina</taxon>
        <taxon>Eurotiomycetes</taxon>
        <taxon>Chaetothyriomycetidae</taxon>
        <taxon>Chaetothyriales</taxon>
        <taxon>Herpotrichiellaceae</taxon>
        <taxon>Capronia</taxon>
    </lineage>
</organism>
<protein>
    <recommendedName>
        <fullName evidence="4">DNA damage-responsive protein 48</fullName>
    </recommendedName>
</protein>
<evidence type="ECO:0000256" key="1">
    <source>
        <dbReference type="SAM" id="MobiDB-lite"/>
    </source>
</evidence>